<keyword evidence="3 5" id="KW-0863">Zinc-finger</keyword>
<dbReference type="SUPFAM" id="SSF57667">
    <property type="entry name" value="beta-beta-alpha zinc fingers"/>
    <property type="match status" value="2"/>
</dbReference>
<reference evidence="7" key="1">
    <citation type="submission" date="2021-03" db="EMBL/GenBank/DDBJ databases">
        <title>Chromosome level genome of the anhydrobiotic midge Polypedilum vanderplanki.</title>
        <authorList>
            <person name="Yoshida Y."/>
            <person name="Kikawada T."/>
            <person name="Gusev O."/>
        </authorList>
    </citation>
    <scope>NUCLEOTIDE SEQUENCE</scope>
    <source>
        <strain evidence="7">NIAS01</strain>
        <tissue evidence="7">Whole body or cell culture</tissue>
    </source>
</reference>
<name>A0A9J6C3Q6_POLVA</name>
<sequence length="386" mass="45560">MENDYKTWCRLCGSLESLDKEIDENLIKTIQILLPQIPLSIKICITCKNQLQNINLFITKVQVVDKMFIGLDDEEPEDLTKERLNAYRNYFKLSTLNEPKIITNDDIIEMIEDVQEENSEEQVIMYEDDGIAEEFILDADGQEEVQEEPPNIDFSIWNFKCHLCDQKPYENMALLSKHCRLEHDASPSVKCCSNDCEKMLGSWKRLLIHKEKHFPSYNKLVCQVCTVTLHSKAGFEKHMKMHKDCYICIYCAKQFKDKNSLASHEKTHEAPLEERKQFQCDICNAKFITKQIVSNHMQQRHIQEKNSICPIKNCEKTFLSRKAMKEHQRVHKEKTFACHYCFYIGRTKSNFNRHLKTHARSFQCVKCLKFFDNKIKLLKHKQCKNK</sequence>
<keyword evidence="4" id="KW-0862">Zinc</keyword>
<evidence type="ECO:0000256" key="3">
    <source>
        <dbReference type="ARBA" id="ARBA00022771"/>
    </source>
</evidence>
<accession>A0A9J6C3Q6</accession>
<dbReference type="GO" id="GO:0000977">
    <property type="term" value="F:RNA polymerase II transcription regulatory region sequence-specific DNA binding"/>
    <property type="evidence" value="ECO:0007669"/>
    <property type="project" value="TreeGrafter"/>
</dbReference>
<dbReference type="OrthoDB" id="10039931at2759"/>
<dbReference type="Gene3D" id="3.30.160.60">
    <property type="entry name" value="Classic Zinc Finger"/>
    <property type="match status" value="3"/>
</dbReference>
<evidence type="ECO:0000313" key="8">
    <source>
        <dbReference type="Proteomes" id="UP001107558"/>
    </source>
</evidence>
<dbReference type="InterPro" id="IPR012934">
    <property type="entry name" value="Znf_AD"/>
</dbReference>
<dbReference type="PROSITE" id="PS50157">
    <property type="entry name" value="ZINC_FINGER_C2H2_2"/>
    <property type="match status" value="3"/>
</dbReference>
<dbReference type="InterPro" id="IPR013087">
    <property type="entry name" value="Znf_C2H2_type"/>
</dbReference>
<keyword evidence="1" id="KW-0479">Metal-binding</keyword>
<dbReference type="EMBL" id="JADBJN010000002">
    <property type="protein sequence ID" value="KAG5676496.1"/>
    <property type="molecule type" value="Genomic_DNA"/>
</dbReference>
<dbReference type="SMART" id="SM00355">
    <property type="entry name" value="ZnF_C2H2"/>
    <property type="match status" value="8"/>
</dbReference>
<feature type="domain" description="C2H2-type" evidence="6">
    <location>
        <begin position="246"/>
        <end position="273"/>
    </location>
</feature>
<evidence type="ECO:0000256" key="5">
    <source>
        <dbReference type="PROSITE-ProRule" id="PRU00042"/>
    </source>
</evidence>
<evidence type="ECO:0000313" key="7">
    <source>
        <dbReference type="EMBL" id="KAG5676496.1"/>
    </source>
</evidence>
<dbReference type="GO" id="GO:0008270">
    <property type="term" value="F:zinc ion binding"/>
    <property type="evidence" value="ECO:0007669"/>
    <property type="project" value="UniProtKB-KW"/>
</dbReference>
<gene>
    <name evidence="7" type="ORF">PVAND_006327</name>
</gene>
<dbReference type="Proteomes" id="UP001107558">
    <property type="component" value="Chromosome 2"/>
</dbReference>
<feature type="domain" description="C2H2-type" evidence="6">
    <location>
        <begin position="307"/>
        <end position="336"/>
    </location>
</feature>
<proteinExistence type="predicted"/>
<protein>
    <recommendedName>
        <fullName evidence="6">C2H2-type domain-containing protein</fullName>
    </recommendedName>
</protein>
<feature type="domain" description="C2H2-type" evidence="6">
    <location>
        <begin position="278"/>
        <end position="306"/>
    </location>
</feature>
<evidence type="ECO:0000256" key="1">
    <source>
        <dbReference type="ARBA" id="ARBA00022723"/>
    </source>
</evidence>
<dbReference type="GO" id="GO:0000981">
    <property type="term" value="F:DNA-binding transcription factor activity, RNA polymerase II-specific"/>
    <property type="evidence" value="ECO:0007669"/>
    <property type="project" value="TreeGrafter"/>
</dbReference>
<dbReference type="PROSITE" id="PS00028">
    <property type="entry name" value="ZINC_FINGER_C2H2_1"/>
    <property type="match status" value="3"/>
</dbReference>
<evidence type="ECO:0000256" key="2">
    <source>
        <dbReference type="ARBA" id="ARBA00022737"/>
    </source>
</evidence>
<dbReference type="GO" id="GO:0005634">
    <property type="term" value="C:nucleus"/>
    <property type="evidence" value="ECO:0007669"/>
    <property type="project" value="InterPro"/>
</dbReference>
<dbReference type="AlphaFoldDB" id="A0A9J6C3Q6"/>
<evidence type="ECO:0000256" key="4">
    <source>
        <dbReference type="ARBA" id="ARBA00022833"/>
    </source>
</evidence>
<dbReference type="PANTHER" id="PTHR24379:SF127">
    <property type="entry name" value="BLOODY FINGERS-RELATED"/>
    <property type="match status" value="1"/>
</dbReference>
<evidence type="ECO:0000259" key="6">
    <source>
        <dbReference type="PROSITE" id="PS50157"/>
    </source>
</evidence>
<keyword evidence="8" id="KW-1185">Reference proteome</keyword>
<dbReference type="SMART" id="SM00868">
    <property type="entry name" value="zf-AD"/>
    <property type="match status" value="1"/>
</dbReference>
<dbReference type="PANTHER" id="PTHR24379">
    <property type="entry name" value="KRAB AND ZINC FINGER DOMAIN-CONTAINING"/>
    <property type="match status" value="1"/>
</dbReference>
<dbReference type="InterPro" id="IPR036236">
    <property type="entry name" value="Znf_C2H2_sf"/>
</dbReference>
<keyword evidence="2" id="KW-0677">Repeat</keyword>
<comment type="caution">
    <text evidence="7">The sequence shown here is derived from an EMBL/GenBank/DDBJ whole genome shotgun (WGS) entry which is preliminary data.</text>
</comment>
<organism evidence="7 8">
    <name type="scientific">Polypedilum vanderplanki</name>
    <name type="common">Sleeping chironomid midge</name>
    <dbReference type="NCBI Taxonomy" id="319348"/>
    <lineage>
        <taxon>Eukaryota</taxon>
        <taxon>Metazoa</taxon>
        <taxon>Ecdysozoa</taxon>
        <taxon>Arthropoda</taxon>
        <taxon>Hexapoda</taxon>
        <taxon>Insecta</taxon>
        <taxon>Pterygota</taxon>
        <taxon>Neoptera</taxon>
        <taxon>Endopterygota</taxon>
        <taxon>Diptera</taxon>
        <taxon>Nematocera</taxon>
        <taxon>Chironomoidea</taxon>
        <taxon>Chironomidae</taxon>
        <taxon>Chironominae</taxon>
        <taxon>Polypedilum</taxon>
        <taxon>Polypedilum</taxon>
    </lineage>
</organism>